<evidence type="ECO:0000313" key="3">
    <source>
        <dbReference type="EMBL" id="KIH47714.1"/>
    </source>
</evidence>
<accession>A0A0C2FLW0</accession>
<keyword evidence="4" id="KW-1185">Reference proteome</keyword>
<dbReference type="AlphaFoldDB" id="A0A0C2FLW0"/>
<feature type="region of interest" description="Disordered" evidence="1">
    <location>
        <begin position="131"/>
        <end position="158"/>
    </location>
</feature>
<sequence>DFPISCEECQINAFVTPDEMDLHFQRVHHIKFKCTKCGECSGTEMFHKAHLASHLSDSLLLADYLRTSCTFHPPPHCGGPPVVGAKRRSAASGGITTTITPCPLGHDLIDHCEPLVEMKILNALDNAKVSTALSEEETDEEESGSKQRPDMGFENYEYSELEVPYDEKEAKKEINEYFHN</sequence>
<feature type="domain" description="C2H2-type" evidence="2">
    <location>
        <begin position="4"/>
        <end position="28"/>
    </location>
</feature>
<feature type="domain" description="C2H2-type" evidence="2">
    <location>
        <begin position="32"/>
        <end position="54"/>
    </location>
</feature>
<gene>
    <name evidence="3" type="ORF">ANCDUO_22222</name>
</gene>
<proteinExistence type="predicted"/>
<dbReference type="OrthoDB" id="5805083at2759"/>
<evidence type="ECO:0000259" key="2">
    <source>
        <dbReference type="SMART" id="SM00355"/>
    </source>
</evidence>
<feature type="non-terminal residue" evidence="3">
    <location>
        <position position="180"/>
    </location>
</feature>
<feature type="non-terminal residue" evidence="3">
    <location>
        <position position="1"/>
    </location>
</feature>
<evidence type="ECO:0000256" key="1">
    <source>
        <dbReference type="SAM" id="MobiDB-lite"/>
    </source>
</evidence>
<protein>
    <recommendedName>
        <fullName evidence="2">C2H2-type domain-containing protein</fullName>
    </recommendedName>
</protein>
<dbReference type="InterPro" id="IPR013087">
    <property type="entry name" value="Znf_C2H2_type"/>
</dbReference>
<dbReference type="EMBL" id="KN766865">
    <property type="protein sequence ID" value="KIH47714.1"/>
    <property type="molecule type" value="Genomic_DNA"/>
</dbReference>
<organism evidence="3 4">
    <name type="scientific">Ancylostoma duodenale</name>
    <dbReference type="NCBI Taxonomy" id="51022"/>
    <lineage>
        <taxon>Eukaryota</taxon>
        <taxon>Metazoa</taxon>
        <taxon>Ecdysozoa</taxon>
        <taxon>Nematoda</taxon>
        <taxon>Chromadorea</taxon>
        <taxon>Rhabditida</taxon>
        <taxon>Rhabditina</taxon>
        <taxon>Rhabditomorpha</taxon>
        <taxon>Strongyloidea</taxon>
        <taxon>Ancylostomatidae</taxon>
        <taxon>Ancylostomatinae</taxon>
        <taxon>Ancylostoma</taxon>
    </lineage>
</organism>
<dbReference type="Proteomes" id="UP000054047">
    <property type="component" value="Unassembled WGS sequence"/>
</dbReference>
<evidence type="ECO:0000313" key="4">
    <source>
        <dbReference type="Proteomes" id="UP000054047"/>
    </source>
</evidence>
<dbReference type="SMART" id="SM00355">
    <property type="entry name" value="ZnF_C2H2"/>
    <property type="match status" value="2"/>
</dbReference>
<name>A0A0C2FLW0_9BILA</name>
<reference evidence="3 4" key="1">
    <citation type="submission" date="2013-12" db="EMBL/GenBank/DDBJ databases">
        <title>Draft genome of the parsitic nematode Ancylostoma duodenale.</title>
        <authorList>
            <person name="Mitreva M."/>
        </authorList>
    </citation>
    <scope>NUCLEOTIDE SEQUENCE [LARGE SCALE GENOMIC DNA]</scope>
    <source>
        <strain evidence="3 4">Zhejiang</strain>
    </source>
</reference>